<dbReference type="Proteomes" id="UP000292209">
    <property type="component" value="Unassembled WGS sequence"/>
</dbReference>
<feature type="transmembrane region" description="Helical" evidence="1">
    <location>
        <begin position="276"/>
        <end position="296"/>
    </location>
</feature>
<feature type="transmembrane region" description="Helical" evidence="1">
    <location>
        <begin position="333"/>
        <end position="351"/>
    </location>
</feature>
<feature type="transmembrane region" description="Helical" evidence="1">
    <location>
        <begin position="189"/>
        <end position="210"/>
    </location>
</feature>
<feature type="transmembrane region" description="Helical" evidence="1">
    <location>
        <begin position="99"/>
        <end position="117"/>
    </location>
</feature>
<keyword evidence="1" id="KW-0812">Transmembrane</keyword>
<evidence type="ECO:0000256" key="1">
    <source>
        <dbReference type="SAM" id="Phobius"/>
    </source>
</evidence>
<dbReference type="EMBL" id="SGXG01000001">
    <property type="protein sequence ID" value="RZS97264.1"/>
    <property type="molecule type" value="Genomic_DNA"/>
</dbReference>
<name>A0A4Q7PAL2_9BACT</name>
<dbReference type="AlphaFoldDB" id="A0A4Q7PAL2"/>
<accession>A0A4Q7PAL2</accession>
<feature type="transmembrane region" description="Helical" evidence="1">
    <location>
        <begin position="32"/>
        <end position="51"/>
    </location>
</feature>
<keyword evidence="3" id="KW-1185">Reference proteome</keyword>
<dbReference type="PANTHER" id="PTHR34289">
    <property type="entry name" value="PROTEIN, PUTATIVE (DUF819)-RELATED"/>
    <property type="match status" value="1"/>
</dbReference>
<dbReference type="OrthoDB" id="653763at2"/>
<gene>
    <name evidence="2" type="ORF">BC751_2868</name>
</gene>
<evidence type="ECO:0000313" key="2">
    <source>
        <dbReference type="EMBL" id="RZS97264.1"/>
    </source>
</evidence>
<feature type="transmembrane region" description="Helical" evidence="1">
    <location>
        <begin position="389"/>
        <end position="414"/>
    </location>
</feature>
<feature type="transmembrane region" description="Helical" evidence="1">
    <location>
        <begin position="308"/>
        <end position="327"/>
    </location>
</feature>
<protein>
    <submittedName>
        <fullName evidence="2">Putative membrane protein</fullName>
    </submittedName>
</protein>
<feature type="transmembrane region" description="Helical" evidence="1">
    <location>
        <begin position="129"/>
        <end position="149"/>
    </location>
</feature>
<keyword evidence="1" id="KW-1133">Transmembrane helix</keyword>
<evidence type="ECO:0000313" key="3">
    <source>
        <dbReference type="Proteomes" id="UP000292209"/>
    </source>
</evidence>
<dbReference type="RefSeq" id="WP_130276077.1">
    <property type="nucleotide sequence ID" value="NZ_SGXG01000001.1"/>
</dbReference>
<dbReference type="Pfam" id="PF05684">
    <property type="entry name" value="DUF819"/>
    <property type="match status" value="1"/>
</dbReference>
<dbReference type="InterPro" id="IPR008537">
    <property type="entry name" value="DUF819"/>
</dbReference>
<feature type="transmembrane region" description="Helical" evidence="1">
    <location>
        <begin position="252"/>
        <end position="270"/>
    </location>
</feature>
<comment type="caution">
    <text evidence="2">The sequence shown here is derived from an EMBL/GenBank/DDBJ whole genome shotgun (WGS) entry which is preliminary data.</text>
</comment>
<keyword evidence="1" id="KW-0472">Membrane</keyword>
<proteinExistence type="predicted"/>
<feature type="transmembrane region" description="Helical" evidence="1">
    <location>
        <begin position="363"/>
        <end position="383"/>
    </location>
</feature>
<dbReference type="PANTHER" id="PTHR34289:SF8">
    <property type="entry name" value="DUF819 DOMAIN-CONTAINING PROTEIN"/>
    <property type="match status" value="1"/>
</dbReference>
<reference evidence="2 3" key="1">
    <citation type="submission" date="2019-02" db="EMBL/GenBank/DDBJ databases">
        <title>Genomic Encyclopedia of Archaeal and Bacterial Type Strains, Phase II (KMG-II): from individual species to whole genera.</title>
        <authorList>
            <person name="Goeker M."/>
        </authorList>
    </citation>
    <scope>NUCLEOTIDE SEQUENCE [LARGE SCALE GENOMIC DNA]</scope>
    <source>
        <strain evidence="2 3">DSM 21411</strain>
    </source>
</reference>
<sequence>MSLSIFILLIVYVLSPAFIIWLCRKFSFIEKLGPVIIAYAFGLILGNSNILPQMGGFLNEYILLHPKASLAEIESLLGSGQIEEKHLLAFKIHGLKDNLMSISVLLAIPLMLFSSNIKQWKNLAGKTLASLFIGLFSVISMISLGYFIFHSSGIPDFWKISGLLVGVYTGGTPNLASLKMMLDVDPNTYILTHTYDLIIGVFYLSFLVSIGKKLFNKFLPPYPKSISPSEGLLKNQEGELQTGKKIKFISRGLGYALSIVALGVSLGSLVPENMLMVVTILTITSLAILASTLKFVNRAPLTFDTGMYFILIFSIVVASMADVRSLTDFNPVLLAYISLAVFGSLLLHLLLSRIFKIDADTTMITSVSFICSPPFVPVIAGALGNKNIIISGITIGIVGYAIGNYLGFFMANFLKFF</sequence>
<organism evidence="2 3">
    <name type="scientific">Cecembia calidifontis</name>
    <dbReference type="NCBI Taxonomy" id="1187080"/>
    <lineage>
        <taxon>Bacteria</taxon>
        <taxon>Pseudomonadati</taxon>
        <taxon>Bacteroidota</taxon>
        <taxon>Cytophagia</taxon>
        <taxon>Cytophagales</taxon>
        <taxon>Cyclobacteriaceae</taxon>
        <taxon>Cecembia</taxon>
    </lineage>
</organism>
<feature type="transmembrane region" description="Helical" evidence="1">
    <location>
        <begin position="6"/>
        <end position="23"/>
    </location>
</feature>